<dbReference type="GO" id="GO:0043565">
    <property type="term" value="F:sequence-specific DNA binding"/>
    <property type="evidence" value="ECO:0007669"/>
    <property type="project" value="InterPro"/>
</dbReference>
<evidence type="ECO:0000313" key="8">
    <source>
        <dbReference type="EMBL" id="ARN82022.1"/>
    </source>
</evidence>
<dbReference type="SUPFAM" id="SSF46689">
    <property type="entry name" value="Homeodomain-like"/>
    <property type="match status" value="1"/>
</dbReference>
<dbReference type="PROSITE" id="PS50045">
    <property type="entry name" value="SIGMA54_INTERACT_4"/>
    <property type="match status" value="1"/>
</dbReference>
<dbReference type="GO" id="GO:0005524">
    <property type="term" value="F:ATP binding"/>
    <property type="evidence" value="ECO:0007669"/>
    <property type="project" value="UniProtKB-KW"/>
</dbReference>
<dbReference type="PROSITE" id="PS00675">
    <property type="entry name" value="SIGMA54_INTERACT_1"/>
    <property type="match status" value="1"/>
</dbReference>
<dbReference type="InterPro" id="IPR058031">
    <property type="entry name" value="AAA_lid_NorR"/>
</dbReference>
<evidence type="ECO:0000313" key="9">
    <source>
        <dbReference type="Proteomes" id="UP000193978"/>
    </source>
</evidence>
<dbReference type="InterPro" id="IPR002078">
    <property type="entry name" value="Sigma_54_int"/>
</dbReference>
<dbReference type="FunFam" id="3.40.50.300:FF:000006">
    <property type="entry name" value="DNA-binding transcriptional regulator NtrC"/>
    <property type="match status" value="1"/>
</dbReference>
<keyword evidence="5" id="KW-0010">Activator</keyword>
<evidence type="ECO:0000256" key="1">
    <source>
        <dbReference type="ARBA" id="ARBA00022741"/>
    </source>
</evidence>
<dbReference type="Gene3D" id="3.40.50.300">
    <property type="entry name" value="P-loop containing nucleotide triphosphate hydrolases"/>
    <property type="match status" value="1"/>
</dbReference>
<dbReference type="Gene3D" id="3.30.450.40">
    <property type="match status" value="1"/>
</dbReference>
<reference evidence="8 9" key="1">
    <citation type="submission" date="2017-02" db="EMBL/GenBank/DDBJ databases">
        <authorList>
            <person name="Peterson S.W."/>
        </authorList>
    </citation>
    <scope>NUCLEOTIDE SEQUENCE [LARGE SCALE GENOMIC DNA]</scope>
    <source>
        <strain evidence="8 9">S285</strain>
    </source>
</reference>
<keyword evidence="1" id="KW-0547">Nucleotide-binding</keyword>
<dbReference type="Pfam" id="PF02954">
    <property type="entry name" value="HTH_8"/>
    <property type="match status" value="1"/>
</dbReference>
<organism evidence="8 9">
    <name type="scientific">Methylocystis bryophila</name>
    <dbReference type="NCBI Taxonomy" id="655015"/>
    <lineage>
        <taxon>Bacteria</taxon>
        <taxon>Pseudomonadati</taxon>
        <taxon>Pseudomonadota</taxon>
        <taxon>Alphaproteobacteria</taxon>
        <taxon>Hyphomicrobiales</taxon>
        <taxon>Methylocystaceae</taxon>
        <taxon>Methylocystis</taxon>
    </lineage>
</organism>
<keyword evidence="9" id="KW-1185">Reference proteome</keyword>
<dbReference type="InterPro" id="IPR003593">
    <property type="entry name" value="AAA+_ATPase"/>
</dbReference>
<keyword evidence="6" id="KW-0804">Transcription</keyword>
<gene>
    <name evidence="8" type="ORF">B1812_14100</name>
</gene>
<sequence length="709" mass="77544">MSNILTTRSGPPSAVSRTSGVTVIAQDAGLYGLDRPGTAWDWMRQSGQPPTGADWVRPKVADAWARCVDEHHLPTGVDFAPRLDPVLTCPEDFELWRREWSSAFTASLSAMAYDFRSYLDESSVTLVLCDPLGKVFYVLDAGLNIRPGGVAMARIGADWRECNIGNTGIGTACLLRVPAAFNGREHFSPAFHPYATAGCPIASPDGGIVAFVGLITDRRDAASLMLGFLKLACRLLEANLFDSFFSTGRLLRLRDGDVTASSSGPESLVEGLVAVKEEGRISGVNQSALHLLGASTHIDVIGKELSSFLRVDLAACEGFDSVVLAHSNSGRPLRVERRLFGPLTNVPRARTERKSREEPSDTAPVAPFSALNAEWRDLILDAALQKAANLQAQNIPLLITGESGVGKDYLVRRLHGCGSRKDRMLVAINCAAIPRELIESELFGYEGGSFTGARSKGKRGKFLEADKGMLFLDEIGDMALDLQATLLRVLESSEITPIGGTRSIPIDVRVVAATNCSLPDMVQKGAFRRDLYYRLNGVQLWLPPLRERPDRLQLIAHLLRQEWQSLGLEEEKEPSDDVWRVFFKHPWPGNIREARNVVRAVLAVTRGRRINIDDLPRDFLQEMNVRPNPAPASLDEAPAFADERASVGRPVDAPGELADWEARAVHSALASSGGNVAKAARSLGITRATLYHKMARYGLRSDRRIVSRN</sequence>
<dbReference type="PANTHER" id="PTHR32071">
    <property type="entry name" value="TRANSCRIPTIONAL REGULATORY PROTEIN"/>
    <property type="match status" value="1"/>
</dbReference>
<dbReference type="InterPro" id="IPR009057">
    <property type="entry name" value="Homeodomain-like_sf"/>
</dbReference>
<dbReference type="CDD" id="cd00009">
    <property type="entry name" value="AAA"/>
    <property type="match status" value="1"/>
</dbReference>
<name>A0A1W6MWP2_9HYPH</name>
<dbReference type="Pfam" id="PF00158">
    <property type="entry name" value="Sigma54_activat"/>
    <property type="match status" value="1"/>
</dbReference>
<dbReference type="GO" id="GO:0000160">
    <property type="term" value="P:phosphorelay signal transduction system"/>
    <property type="evidence" value="ECO:0007669"/>
    <property type="project" value="UniProtKB-KW"/>
</dbReference>
<dbReference type="RefSeq" id="WP_085772145.1">
    <property type="nucleotide sequence ID" value="NZ_AP027149.1"/>
</dbReference>
<dbReference type="STRING" id="655015.B1812_14100"/>
<dbReference type="InterPro" id="IPR002197">
    <property type="entry name" value="HTH_Fis"/>
</dbReference>
<dbReference type="InterPro" id="IPR027417">
    <property type="entry name" value="P-loop_NTPase"/>
</dbReference>
<dbReference type="PANTHER" id="PTHR32071:SF77">
    <property type="entry name" value="TRANSCRIPTIONAL REGULATORY PROTEIN"/>
    <property type="match status" value="1"/>
</dbReference>
<dbReference type="Gene3D" id="1.10.8.60">
    <property type="match status" value="1"/>
</dbReference>
<proteinExistence type="predicted"/>
<keyword evidence="4" id="KW-0805">Transcription regulation</keyword>
<dbReference type="Pfam" id="PF25601">
    <property type="entry name" value="AAA_lid_14"/>
    <property type="match status" value="1"/>
</dbReference>
<dbReference type="InterPro" id="IPR025943">
    <property type="entry name" value="Sigma_54_int_dom_ATP-bd_2"/>
</dbReference>
<keyword evidence="3" id="KW-0902">Two-component regulatory system</keyword>
<dbReference type="EMBL" id="CP019948">
    <property type="protein sequence ID" value="ARN82022.1"/>
    <property type="molecule type" value="Genomic_DNA"/>
</dbReference>
<evidence type="ECO:0000256" key="4">
    <source>
        <dbReference type="ARBA" id="ARBA00023015"/>
    </source>
</evidence>
<dbReference type="GO" id="GO:0006355">
    <property type="term" value="P:regulation of DNA-templated transcription"/>
    <property type="evidence" value="ECO:0007669"/>
    <property type="project" value="InterPro"/>
</dbReference>
<dbReference type="InterPro" id="IPR025662">
    <property type="entry name" value="Sigma_54_int_dom_ATP-bd_1"/>
</dbReference>
<dbReference type="SMART" id="SM00382">
    <property type="entry name" value="AAA"/>
    <property type="match status" value="1"/>
</dbReference>
<protein>
    <submittedName>
        <fullName evidence="8">Fis family transcriptional regulator</fullName>
    </submittedName>
</protein>
<feature type="domain" description="Sigma-54 factor interaction" evidence="7">
    <location>
        <begin position="384"/>
        <end position="603"/>
    </location>
</feature>
<dbReference type="PRINTS" id="PR01590">
    <property type="entry name" value="HTHFIS"/>
</dbReference>
<dbReference type="AlphaFoldDB" id="A0A1W6MWP2"/>
<accession>A0A1W6MWP2</accession>
<dbReference type="Proteomes" id="UP000193978">
    <property type="component" value="Chromosome"/>
</dbReference>
<evidence type="ECO:0000256" key="5">
    <source>
        <dbReference type="ARBA" id="ARBA00023159"/>
    </source>
</evidence>
<dbReference type="SUPFAM" id="SSF52540">
    <property type="entry name" value="P-loop containing nucleoside triphosphate hydrolases"/>
    <property type="match status" value="1"/>
</dbReference>
<dbReference type="PROSITE" id="PS00676">
    <property type="entry name" value="SIGMA54_INTERACT_2"/>
    <property type="match status" value="1"/>
</dbReference>
<evidence type="ECO:0000256" key="2">
    <source>
        <dbReference type="ARBA" id="ARBA00022840"/>
    </source>
</evidence>
<evidence type="ECO:0000259" key="7">
    <source>
        <dbReference type="PROSITE" id="PS50045"/>
    </source>
</evidence>
<evidence type="ECO:0000256" key="6">
    <source>
        <dbReference type="ARBA" id="ARBA00023163"/>
    </source>
</evidence>
<keyword evidence="2" id="KW-0067">ATP-binding</keyword>
<dbReference type="InterPro" id="IPR029016">
    <property type="entry name" value="GAF-like_dom_sf"/>
</dbReference>
<dbReference type="KEGG" id="mbry:B1812_14100"/>
<dbReference type="Gene3D" id="1.10.10.60">
    <property type="entry name" value="Homeodomain-like"/>
    <property type="match status" value="1"/>
</dbReference>
<evidence type="ECO:0000256" key="3">
    <source>
        <dbReference type="ARBA" id="ARBA00023012"/>
    </source>
</evidence>